<evidence type="ECO:0000259" key="3">
    <source>
        <dbReference type="SMART" id="SM00829"/>
    </source>
</evidence>
<dbReference type="PANTHER" id="PTHR48106:SF13">
    <property type="entry name" value="QUINONE OXIDOREDUCTASE-RELATED"/>
    <property type="match status" value="1"/>
</dbReference>
<dbReference type="InterPro" id="IPR011032">
    <property type="entry name" value="GroES-like_sf"/>
</dbReference>
<reference evidence="4 5" key="1">
    <citation type="submission" date="2024-03" db="EMBL/GenBank/DDBJ databases">
        <title>Draft genome sequence of Pseudonocardia nematodicida JCM 31783.</title>
        <authorList>
            <person name="Butdee W."/>
            <person name="Duangmal K."/>
        </authorList>
    </citation>
    <scope>NUCLEOTIDE SEQUENCE [LARGE SCALE GENOMIC DNA]</scope>
    <source>
        <strain evidence="4 5">JCM 31783</strain>
    </source>
</reference>
<dbReference type="SUPFAM" id="SSF50129">
    <property type="entry name" value="GroES-like"/>
    <property type="match status" value="1"/>
</dbReference>
<dbReference type="Gene3D" id="3.90.180.10">
    <property type="entry name" value="Medium-chain alcohol dehydrogenases, catalytic domain"/>
    <property type="match status" value="1"/>
</dbReference>
<dbReference type="Pfam" id="PF08240">
    <property type="entry name" value="ADH_N"/>
    <property type="match status" value="1"/>
</dbReference>
<dbReference type="PANTHER" id="PTHR48106">
    <property type="entry name" value="QUINONE OXIDOREDUCTASE PIG3-RELATED"/>
    <property type="match status" value="1"/>
</dbReference>
<keyword evidence="1" id="KW-0521">NADP</keyword>
<comment type="caution">
    <text evidence="4">The sequence shown here is derived from an EMBL/GenBank/DDBJ whole genome shotgun (WGS) entry which is preliminary data.</text>
</comment>
<evidence type="ECO:0000256" key="2">
    <source>
        <dbReference type="ARBA" id="ARBA00023002"/>
    </source>
</evidence>
<dbReference type="InterPro" id="IPR013149">
    <property type="entry name" value="ADH-like_C"/>
</dbReference>
<dbReference type="InterPro" id="IPR020843">
    <property type="entry name" value="ER"/>
</dbReference>
<sequence length="324" mass="33378">MRAVQVRQPGGPDVLDVVDVDEPVAGPGEVLVEVAAAGVNYIDTYQREGIYPMETPYVPGLEGTGRVTALGEGVDGVAVGDRIAWAETLGSYAERVAVPWAKAVPVPEGVADDVAVGALLQGMTAHFLINDTFPPAGGETILLHAAAGGVGLLLTQLATAKGARVIATTSTPEKAELARAAGATDVIDYSDVDDVAAAVRELTGGAGVHAAFDSVGKTTFDASLASLRPRGMLVLYGAASGPVPPFDPQRLNAAGSAFLTRPKLFDHVATTGALRDRAAAVYGEVAAGRLDVRIGHTYPLESARTAHEDLQGRRTTGKLLLLPS</sequence>
<gene>
    <name evidence="4" type="ORF">WIS52_23905</name>
</gene>
<dbReference type="CDD" id="cd05286">
    <property type="entry name" value="QOR2"/>
    <property type="match status" value="1"/>
</dbReference>
<dbReference type="SMART" id="SM00829">
    <property type="entry name" value="PKS_ER"/>
    <property type="match status" value="1"/>
</dbReference>
<dbReference type="SUPFAM" id="SSF51735">
    <property type="entry name" value="NAD(P)-binding Rossmann-fold domains"/>
    <property type="match status" value="1"/>
</dbReference>
<dbReference type="InterPro" id="IPR013154">
    <property type="entry name" value="ADH-like_N"/>
</dbReference>
<dbReference type="RefSeq" id="WP_349300601.1">
    <property type="nucleotide sequence ID" value="NZ_JBEDNQ010000011.1"/>
</dbReference>
<protein>
    <submittedName>
        <fullName evidence="4">Quinone oxidoreductase</fullName>
    </submittedName>
</protein>
<dbReference type="EMBL" id="JBEDNQ010000011">
    <property type="protein sequence ID" value="MEQ3553528.1"/>
    <property type="molecule type" value="Genomic_DNA"/>
</dbReference>
<dbReference type="Gene3D" id="3.40.50.720">
    <property type="entry name" value="NAD(P)-binding Rossmann-like Domain"/>
    <property type="match status" value="1"/>
</dbReference>
<accession>A0ABV1KHZ1</accession>
<evidence type="ECO:0000313" key="5">
    <source>
        <dbReference type="Proteomes" id="UP001494902"/>
    </source>
</evidence>
<evidence type="ECO:0000256" key="1">
    <source>
        <dbReference type="ARBA" id="ARBA00022857"/>
    </source>
</evidence>
<organism evidence="4 5">
    <name type="scientific">Pseudonocardia nematodicida</name>
    <dbReference type="NCBI Taxonomy" id="1206997"/>
    <lineage>
        <taxon>Bacteria</taxon>
        <taxon>Bacillati</taxon>
        <taxon>Actinomycetota</taxon>
        <taxon>Actinomycetes</taxon>
        <taxon>Pseudonocardiales</taxon>
        <taxon>Pseudonocardiaceae</taxon>
        <taxon>Pseudonocardia</taxon>
    </lineage>
</organism>
<proteinExistence type="predicted"/>
<dbReference type="InterPro" id="IPR036291">
    <property type="entry name" value="NAD(P)-bd_dom_sf"/>
</dbReference>
<dbReference type="Pfam" id="PF00107">
    <property type="entry name" value="ADH_zinc_N"/>
    <property type="match status" value="1"/>
</dbReference>
<keyword evidence="2" id="KW-0560">Oxidoreductase</keyword>
<dbReference type="InterPro" id="IPR047618">
    <property type="entry name" value="QOR-like"/>
</dbReference>
<keyword evidence="5" id="KW-1185">Reference proteome</keyword>
<feature type="domain" description="Enoyl reductase (ER)" evidence="3">
    <location>
        <begin position="10"/>
        <end position="321"/>
    </location>
</feature>
<name>A0ABV1KHZ1_9PSEU</name>
<dbReference type="Proteomes" id="UP001494902">
    <property type="component" value="Unassembled WGS sequence"/>
</dbReference>
<evidence type="ECO:0000313" key="4">
    <source>
        <dbReference type="EMBL" id="MEQ3553528.1"/>
    </source>
</evidence>